<evidence type="ECO:0000313" key="13">
    <source>
        <dbReference type="Proteomes" id="UP000276776"/>
    </source>
</evidence>
<dbReference type="OMA" id="EWDLDDY"/>
<accession>A0A158RAM7</accession>
<dbReference type="PANTHER" id="PTHR43128:SF16">
    <property type="entry name" value="L-LACTATE DEHYDROGENASE"/>
    <property type="match status" value="1"/>
</dbReference>
<dbReference type="Proteomes" id="UP000276776">
    <property type="component" value="Unassembled WGS sequence"/>
</dbReference>
<dbReference type="InterPro" id="IPR001236">
    <property type="entry name" value="Lactate/malate_DH_N"/>
</dbReference>
<feature type="active site" description="Proton acceptor" evidence="7">
    <location>
        <position position="193"/>
    </location>
</feature>
<evidence type="ECO:0000313" key="14">
    <source>
        <dbReference type="WBParaSite" id="TCLT_0000020101-mRNA-1"/>
    </source>
</evidence>
<protein>
    <recommendedName>
        <fullName evidence="3 9">L-lactate dehydrogenase</fullName>
        <ecNumber evidence="3 9">1.1.1.27</ecNumber>
    </recommendedName>
</protein>
<evidence type="ECO:0000256" key="3">
    <source>
        <dbReference type="ARBA" id="ARBA00012967"/>
    </source>
</evidence>
<evidence type="ECO:0000259" key="11">
    <source>
        <dbReference type="Pfam" id="PF02866"/>
    </source>
</evidence>
<dbReference type="InterPro" id="IPR015955">
    <property type="entry name" value="Lactate_DH/Glyco_Ohase_4_C"/>
</dbReference>
<gene>
    <name evidence="12" type="ORF">TCLT_LOCUS202</name>
</gene>
<evidence type="ECO:0000256" key="6">
    <source>
        <dbReference type="ARBA" id="ARBA00049258"/>
    </source>
</evidence>
<dbReference type="PRINTS" id="PR00086">
    <property type="entry name" value="LLDHDRGNASE"/>
</dbReference>
<feature type="binding site" evidence="8">
    <location>
        <position position="113"/>
    </location>
    <ligand>
        <name>NAD(+)</name>
        <dbReference type="ChEBI" id="CHEBI:57540"/>
    </ligand>
</feature>
<keyword evidence="5 8" id="KW-0520">NAD</keyword>
<evidence type="ECO:0000256" key="7">
    <source>
        <dbReference type="PIRSR" id="PIRSR000102-1"/>
    </source>
</evidence>
<dbReference type="WBParaSite" id="TCLT_0000020101-mRNA-1">
    <property type="protein sequence ID" value="TCLT_0000020101-mRNA-1"/>
    <property type="gene ID" value="TCLT_0000020101"/>
</dbReference>
<dbReference type="Pfam" id="PF00056">
    <property type="entry name" value="Ldh_1_N"/>
    <property type="match status" value="1"/>
</dbReference>
<comment type="catalytic activity">
    <reaction evidence="6 9">
        <text>(S)-lactate + NAD(+) = pyruvate + NADH + H(+)</text>
        <dbReference type="Rhea" id="RHEA:23444"/>
        <dbReference type="ChEBI" id="CHEBI:15361"/>
        <dbReference type="ChEBI" id="CHEBI:15378"/>
        <dbReference type="ChEBI" id="CHEBI:16651"/>
        <dbReference type="ChEBI" id="CHEBI:57540"/>
        <dbReference type="ChEBI" id="CHEBI:57945"/>
        <dbReference type="EC" id="1.1.1.27"/>
    </reaction>
</comment>
<dbReference type="FunFam" id="3.40.50.720:FF:000018">
    <property type="entry name" value="Malate dehydrogenase"/>
    <property type="match status" value="1"/>
</dbReference>
<dbReference type="STRING" id="103827.A0A158RAM7"/>
<dbReference type="GO" id="GO:0004459">
    <property type="term" value="F:L-lactate dehydrogenase (NAD+) activity"/>
    <property type="evidence" value="ECO:0007669"/>
    <property type="project" value="UniProtKB-EC"/>
</dbReference>
<feature type="domain" description="Lactate/malate dehydrogenase N-terminal" evidence="10">
    <location>
        <begin position="22"/>
        <end position="160"/>
    </location>
</feature>
<evidence type="ECO:0000256" key="5">
    <source>
        <dbReference type="ARBA" id="ARBA00023027"/>
    </source>
</evidence>
<evidence type="ECO:0000256" key="2">
    <source>
        <dbReference type="ARBA" id="ARBA00006054"/>
    </source>
</evidence>
<dbReference type="InterPro" id="IPR022383">
    <property type="entry name" value="Lactate/malate_DH_C"/>
</dbReference>
<evidence type="ECO:0000259" key="10">
    <source>
        <dbReference type="Pfam" id="PF00056"/>
    </source>
</evidence>
<dbReference type="PANTHER" id="PTHR43128">
    <property type="entry name" value="L-2-HYDROXYCARBOXYLATE DEHYDROGENASE (NAD(P)(+))"/>
    <property type="match status" value="1"/>
</dbReference>
<evidence type="ECO:0000256" key="9">
    <source>
        <dbReference type="RuleBase" id="RU000496"/>
    </source>
</evidence>
<reference evidence="12 13" key="2">
    <citation type="submission" date="2018-11" db="EMBL/GenBank/DDBJ databases">
        <authorList>
            <consortium name="Pathogen Informatics"/>
        </authorList>
    </citation>
    <scope>NUCLEOTIDE SEQUENCE [LARGE SCALE GENOMIC DNA]</scope>
</reference>
<comment type="similarity">
    <text evidence="2">Belongs to the LDH/MDH superfamily. LDH family.</text>
</comment>
<evidence type="ECO:0000256" key="1">
    <source>
        <dbReference type="ARBA" id="ARBA00004843"/>
    </source>
</evidence>
<dbReference type="GO" id="GO:0005737">
    <property type="term" value="C:cytoplasm"/>
    <property type="evidence" value="ECO:0007669"/>
    <property type="project" value="InterPro"/>
</dbReference>
<dbReference type="OrthoDB" id="5405561at2759"/>
<dbReference type="EMBL" id="UYYF01000012">
    <property type="protein sequence ID" value="VDM95074.1"/>
    <property type="molecule type" value="Genomic_DNA"/>
</dbReference>
<feature type="binding site" evidence="8">
    <location>
        <begin position="136"/>
        <end position="138"/>
    </location>
    <ligand>
        <name>NAD(+)</name>
        <dbReference type="ChEBI" id="CHEBI:57540"/>
    </ligand>
</feature>
<proteinExistence type="inferred from homology"/>
<reference evidence="14" key="1">
    <citation type="submission" date="2016-04" db="UniProtKB">
        <authorList>
            <consortium name="WormBaseParasite"/>
        </authorList>
    </citation>
    <scope>IDENTIFICATION</scope>
</reference>
<dbReference type="UniPathway" id="UPA00554">
    <property type="reaction ID" value="UER00611"/>
</dbReference>
<dbReference type="InterPro" id="IPR001557">
    <property type="entry name" value="L-lactate/malate_DH"/>
</dbReference>
<feature type="binding site" evidence="8">
    <location>
        <position position="52"/>
    </location>
    <ligand>
        <name>NAD(+)</name>
        <dbReference type="ChEBI" id="CHEBI:57540"/>
    </ligand>
</feature>
<dbReference type="SUPFAM" id="SSF51735">
    <property type="entry name" value="NAD(P)-binding Rossmann-fold domains"/>
    <property type="match status" value="1"/>
</dbReference>
<dbReference type="Pfam" id="PF02866">
    <property type="entry name" value="Ldh_1_C"/>
    <property type="match status" value="1"/>
</dbReference>
<evidence type="ECO:0000256" key="8">
    <source>
        <dbReference type="PIRSR" id="PIRSR000102-3"/>
    </source>
</evidence>
<evidence type="ECO:0000313" key="12">
    <source>
        <dbReference type="EMBL" id="VDM95074.1"/>
    </source>
</evidence>
<sequence length="318" mass="34289">MSETAEALFKEIAPAHRTPHAKVTVVGVGQVGMACAVSIMQKNIASELCLVDVVADKLKGEMMDLQHGVPFMHPCTIRASTDYAITKGSKLCVVTAGVRQREGESRLSLVQRNVEIFKNIIPNLVTNSPDTMLLIVSNPVDVLTYVAWKISGLPPHRVFGSGTNLDSARFRFLLSEKLEIAPTSCHGWIIGEHGDTSVPVWSGVNVAGVALRNVKPDIGKQADSDKWQDEVHKGVVSAAYEIIKLKGYTSWAIGMSTGSIATIALRNTRSICALSVNVKGLHGIENDVYLSLPVVLGENGVTHIVKQTLSESEVCNSH</sequence>
<feature type="domain" description="Lactate/malate dehydrogenase C-terminal" evidence="11">
    <location>
        <begin position="163"/>
        <end position="313"/>
    </location>
</feature>
<dbReference type="PROSITE" id="PS00064">
    <property type="entry name" value="L_LDH"/>
    <property type="match status" value="1"/>
</dbReference>
<organism evidence="14">
    <name type="scientific">Thelazia callipaeda</name>
    <name type="common">Oriental eyeworm</name>
    <name type="synonym">Parasitic nematode</name>
    <dbReference type="NCBI Taxonomy" id="103827"/>
    <lineage>
        <taxon>Eukaryota</taxon>
        <taxon>Metazoa</taxon>
        <taxon>Ecdysozoa</taxon>
        <taxon>Nematoda</taxon>
        <taxon>Chromadorea</taxon>
        <taxon>Rhabditida</taxon>
        <taxon>Spirurina</taxon>
        <taxon>Spiruromorpha</taxon>
        <taxon>Thelazioidea</taxon>
        <taxon>Thelaziidae</taxon>
        <taxon>Thelazia</taxon>
    </lineage>
</organism>
<dbReference type="EC" id="1.1.1.27" evidence="3 9"/>
<keyword evidence="13" id="KW-1185">Reference proteome</keyword>
<dbReference type="PIRSF" id="PIRSF000102">
    <property type="entry name" value="Lac_mal_DH"/>
    <property type="match status" value="1"/>
</dbReference>
<feature type="binding site" evidence="8">
    <location>
        <begin position="27"/>
        <end position="32"/>
    </location>
    <ligand>
        <name>NAD(+)</name>
        <dbReference type="ChEBI" id="CHEBI:57540"/>
    </ligand>
</feature>
<dbReference type="InterPro" id="IPR018177">
    <property type="entry name" value="L-lactate_DH_AS"/>
</dbReference>
<keyword evidence="4 9" id="KW-0560">Oxidoreductase</keyword>
<dbReference type="InterPro" id="IPR011304">
    <property type="entry name" value="L-lactate_DH"/>
</dbReference>
<dbReference type="NCBIfam" id="TIGR01771">
    <property type="entry name" value="L-LDH-NAD"/>
    <property type="match status" value="1"/>
</dbReference>
<dbReference type="Gene3D" id="3.40.50.720">
    <property type="entry name" value="NAD(P)-binding Rossmann-like Domain"/>
    <property type="match status" value="1"/>
</dbReference>
<evidence type="ECO:0000256" key="4">
    <source>
        <dbReference type="ARBA" id="ARBA00023002"/>
    </source>
</evidence>
<comment type="pathway">
    <text evidence="1 9">Fermentation; pyruvate fermentation to lactate; (S)-lactate from pyruvate: step 1/1.</text>
</comment>
<dbReference type="InterPro" id="IPR036291">
    <property type="entry name" value="NAD(P)-bd_dom_sf"/>
</dbReference>
<dbReference type="CDD" id="cd05293">
    <property type="entry name" value="LDH_1"/>
    <property type="match status" value="1"/>
</dbReference>
<dbReference type="AlphaFoldDB" id="A0A158RAM7"/>
<dbReference type="Gene3D" id="3.90.110.10">
    <property type="entry name" value="Lactate dehydrogenase/glycoside hydrolase, family 4, C-terminal"/>
    <property type="match status" value="1"/>
</dbReference>
<name>A0A158RAM7_THECL</name>
<dbReference type="GO" id="GO:0006089">
    <property type="term" value="P:lactate metabolic process"/>
    <property type="evidence" value="ECO:0007669"/>
    <property type="project" value="TreeGrafter"/>
</dbReference>
<dbReference type="SUPFAM" id="SSF56327">
    <property type="entry name" value="LDH C-terminal domain-like"/>
    <property type="match status" value="1"/>
</dbReference>